<sequence>MTKDFPFVLILCSVSPLLVRTQTYDCNYVTYQNENYAPDVCFDRSLSIAQSYKFTCNTDDTITLTVYNGLGCDDTSVYEEQGYDHYSSSIKYKCNGNTNCYGMYTSYVMGQYANQSCDYDEYKYKEYPKEFFLQAIDCTGSAYAYVMYVDGCRDDYDDRNQTGKNVSPKRLPGSYYKYNVTCKLQISKNKKKSSDSGSGFSLGVNFGIVLVVALLLLILCLVGRYFYQRWKKKTSPTSETKSVEEPKETKKPTNTKSTKSTKKTNKKPKTNDMEKFESFIENGNTIPTNTSSPQPVDTSNAVMKTKPSPVSSSPANAVVQPQVMFLPMQQSQQSQQQQQQPQPIALQQVVIGGQTRKKKREDDDDSDSDSESEEDVVQIRVSGHANQQNSKKKKKAPEQDDHYGVEMNDFDRQTQGYSPASHQDATDGDATAGGGDTPEEGHTTNEGETVTGGEEGTTTAEGGGESTKGWVSYEDMYLKKIQGE</sequence>
<feature type="compositionally biased region" description="Acidic residues" evidence="1">
    <location>
        <begin position="362"/>
        <end position="376"/>
    </location>
</feature>
<feature type="chain" id="PRO_5004974922" evidence="3">
    <location>
        <begin position="22"/>
        <end position="484"/>
    </location>
</feature>
<feature type="compositionally biased region" description="Basic and acidic residues" evidence="1">
    <location>
        <begin position="269"/>
        <end position="278"/>
    </location>
</feature>
<comment type="caution">
    <text evidence="4">The sequence shown here is derived from an EMBL/GenBank/DDBJ whole genome shotgun (WGS) entry which is preliminary data.</text>
</comment>
<gene>
    <name evidence="4" type="ORF">RFI_25067</name>
</gene>
<feature type="signal peptide" evidence="3">
    <location>
        <begin position="1"/>
        <end position="21"/>
    </location>
</feature>
<dbReference type="Proteomes" id="UP000023152">
    <property type="component" value="Unassembled WGS sequence"/>
</dbReference>
<evidence type="ECO:0000256" key="1">
    <source>
        <dbReference type="SAM" id="MobiDB-lite"/>
    </source>
</evidence>
<feature type="transmembrane region" description="Helical" evidence="2">
    <location>
        <begin position="202"/>
        <end position="227"/>
    </location>
</feature>
<keyword evidence="2" id="KW-1133">Transmembrane helix</keyword>
<feature type="compositionally biased region" description="Basic and acidic residues" evidence="1">
    <location>
        <begin position="241"/>
        <end position="251"/>
    </location>
</feature>
<evidence type="ECO:0000313" key="5">
    <source>
        <dbReference type="Proteomes" id="UP000023152"/>
    </source>
</evidence>
<feature type="compositionally biased region" description="Low complexity" evidence="1">
    <location>
        <begin position="307"/>
        <end position="316"/>
    </location>
</feature>
<dbReference type="EMBL" id="ASPP01021531">
    <property type="protein sequence ID" value="ETO12307.1"/>
    <property type="molecule type" value="Genomic_DNA"/>
</dbReference>
<keyword evidence="2" id="KW-0472">Membrane</keyword>
<feature type="region of interest" description="Disordered" evidence="1">
    <location>
        <begin position="349"/>
        <end position="472"/>
    </location>
</feature>
<reference evidence="4 5" key="1">
    <citation type="journal article" date="2013" name="Curr. Biol.">
        <title>The Genome of the Foraminiferan Reticulomyxa filosa.</title>
        <authorList>
            <person name="Glockner G."/>
            <person name="Hulsmann N."/>
            <person name="Schleicher M."/>
            <person name="Noegel A.A."/>
            <person name="Eichinger L."/>
            <person name="Gallinger C."/>
            <person name="Pawlowski J."/>
            <person name="Sierra R."/>
            <person name="Euteneuer U."/>
            <person name="Pillet L."/>
            <person name="Moustafa A."/>
            <person name="Platzer M."/>
            <person name="Groth M."/>
            <person name="Szafranski K."/>
            <person name="Schliwa M."/>
        </authorList>
    </citation>
    <scope>NUCLEOTIDE SEQUENCE [LARGE SCALE GENOMIC DNA]</scope>
</reference>
<keyword evidence="5" id="KW-1185">Reference proteome</keyword>
<feature type="compositionally biased region" description="Polar residues" evidence="1">
    <location>
        <begin position="281"/>
        <end position="302"/>
    </location>
</feature>
<feature type="compositionally biased region" description="Low complexity" evidence="1">
    <location>
        <begin position="446"/>
        <end position="460"/>
    </location>
</feature>
<evidence type="ECO:0000256" key="3">
    <source>
        <dbReference type="SAM" id="SignalP"/>
    </source>
</evidence>
<dbReference type="AlphaFoldDB" id="X6MFV2"/>
<feature type="region of interest" description="Disordered" evidence="1">
    <location>
        <begin position="236"/>
        <end position="316"/>
    </location>
</feature>
<name>X6MFV2_RETFI</name>
<keyword evidence="2" id="KW-0812">Transmembrane</keyword>
<protein>
    <submittedName>
        <fullName evidence="4">PHD zinc finger-containing protein</fullName>
    </submittedName>
</protein>
<evidence type="ECO:0000256" key="2">
    <source>
        <dbReference type="SAM" id="Phobius"/>
    </source>
</evidence>
<feature type="compositionally biased region" description="Basic residues" evidence="1">
    <location>
        <begin position="259"/>
        <end position="268"/>
    </location>
</feature>
<proteinExistence type="predicted"/>
<organism evidence="4 5">
    <name type="scientific">Reticulomyxa filosa</name>
    <dbReference type="NCBI Taxonomy" id="46433"/>
    <lineage>
        <taxon>Eukaryota</taxon>
        <taxon>Sar</taxon>
        <taxon>Rhizaria</taxon>
        <taxon>Retaria</taxon>
        <taxon>Foraminifera</taxon>
        <taxon>Monothalamids</taxon>
        <taxon>Reticulomyxidae</taxon>
        <taxon>Reticulomyxa</taxon>
    </lineage>
</organism>
<keyword evidence="3" id="KW-0732">Signal</keyword>
<evidence type="ECO:0000313" key="4">
    <source>
        <dbReference type="EMBL" id="ETO12307.1"/>
    </source>
</evidence>
<accession>X6MFV2</accession>
<feature type="compositionally biased region" description="Polar residues" evidence="1">
    <location>
        <begin position="413"/>
        <end position="423"/>
    </location>
</feature>
<feature type="compositionally biased region" description="Basic and acidic residues" evidence="1">
    <location>
        <begin position="396"/>
        <end position="412"/>
    </location>
</feature>